<dbReference type="Gene3D" id="3.40.50.300">
    <property type="entry name" value="P-loop containing nucleotide triphosphate hydrolases"/>
    <property type="match status" value="2"/>
</dbReference>
<reference evidence="22" key="1">
    <citation type="submission" date="2023-02" db="EMBL/GenBank/DDBJ databases">
        <title>Identification and recombinant expression of a fungal hydrolase from Papiliotrema laurentii that hydrolyzes apple cutin and clears colloidal polyester polyurethane.</title>
        <authorList>
            <consortium name="DOE Joint Genome Institute"/>
            <person name="Roman V.A."/>
            <person name="Bojanowski C."/>
            <person name="Crable B.R."/>
            <person name="Wagner D.N."/>
            <person name="Hung C.S."/>
            <person name="Nadeau L.J."/>
            <person name="Schratz L."/>
            <person name="Haridas S."/>
            <person name="Pangilinan J."/>
            <person name="Lipzen A."/>
            <person name="Na H."/>
            <person name="Yan M."/>
            <person name="Ng V."/>
            <person name="Grigoriev I.V."/>
            <person name="Spatafora J.W."/>
            <person name="Barlow D."/>
            <person name="Biffinger J."/>
            <person name="Kelley-Loughnane N."/>
            <person name="Varaljay V.A."/>
            <person name="Crookes-Goodson W.J."/>
        </authorList>
    </citation>
    <scope>NUCLEOTIDE SEQUENCE</scope>
    <source>
        <strain evidence="22">5307AH</strain>
    </source>
</reference>
<evidence type="ECO:0000256" key="8">
    <source>
        <dbReference type="ARBA" id="ARBA00022741"/>
    </source>
</evidence>
<accession>A0AAD9FSX2</accession>
<keyword evidence="16" id="KW-0539">Nucleus</keyword>
<dbReference type="Proteomes" id="UP001182556">
    <property type="component" value="Unassembled WGS sequence"/>
</dbReference>
<gene>
    <name evidence="22" type="ORF">DB88DRAFT_484522</name>
</gene>
<feature type="region of interest" description="Disordered" evidence="20">
    <location>
        <begin position="854"/>
        <end position="894"/>
    </location>
</feature>
<keyword evidence="9" id="KW-0227">DNA damage</keyword>
<feature type="coiled-coil region" evidence="19">
    <location>
        <begin position="400"/>
        <end position="427"/>
    </location>
</feature>
<name>A0AAD9FSX2_PAPLA</name>
<dbReference type="GO" id="GO:0051880">
    <property type="term" value="F:G-quadruplex DNA binding"/>
    <property type="evidence" value="ECO:0007669"/>
    <property type="project" value="TreeGrafter"/>
</dbReference>
<dbReference type="InterPro" id="IPR027417">
    <property type="entry name" value="P-loop_NTPase"/>
</dbReference>
<protein>
    <recommendedName>
        <fullName evidence="5">DNA repair protein RAD50</fullName>
    </recommendedName>
</protein>
<evidence type="ECO:0000256" key="11">
    <source>
        <dbReference type="ARBA" id="ARBA00022833"/>
    </source>
</evidence>
<dbReference type="GO" id="GO:0007004">
    <property type="term" value="P:telomere maintenance via telomerase"/>
    <property type="evidence" value="ECO:0007669"/>
    <property type="project" value="TreeGrafter"/>
</dbReference>
<sequence length="1312" mass="149694">MASLNKLAIRGIRSFDDKHVQVIEFYSPLTVIVGHNGSGKTTIIECLNYVTAGIMPPGSKTGGAFVHDPKMANEKEVKAQVRLRFWNVNRQRMTVTRNLQVTMKKGGGLTMKTLEGLLAKTDVGDDDKKRNTISTKCTEMDEEVPLLLGVSRAILENVIFCHQEESNWPLSEPGVLKKKFDEIFEATKYTKALDNIKALRKERNAELKVDKERLSHYKSDKDKAERMRKELADQVAKENAKQTEAEELQAEVARLNAINMEYYAQATTFQRQFEHEKALQNQLKMLKENRDHILDGFKEMTEPTDELNDRLRNFDSHLKSINEKKSVQGDLRAKEQQALSDLRGRERRLASEQGGLEARRAAYERNVREREAAVREAAKTHNFAGYDYSPLEEHKVVDFVDKLHELVRKAESDYKRLQSEGARKERAIQAELDRLAGVKTSALATKRSKQDQIAKVNEKIRVSEAAFDSVSSVDVEIELLEAKISEAKEQRERLEKDIRDAKYDQQLSEKALLIRQKEADREKMSEELSALNRQADSRAKLAIKKSELTSKTNQVSASVTSHASRFKELVGSDLEAETMEEATASASTRRDREVQEAESSAAAAERNLSQLQTSYNIAKRSLKEKSDELSRLEKQLRDGLRDSGKDTVEDAIKEAETEIKIIRDEMNSKEQTTSFWQQILDKAQSTHRCMACDRDIQDKDAKAIEAYMQRRVNNSKRGNGNELKEDEENWLNELETRRQWELWAKTIIDLSEKTIPPLEKQVEDEGAQIEKAQEEVEEAKVKVQRAKLAVRDLQTLKGAAALVTRTLGEIKDLKGEVSRLERDLESTGCLKTVDEVQQEVTTISNEIKLLQREDQSIRNERDHRQNAVRSHSDDIGQKSLRLGQLKGQQDKRNREEAALKELQETRQALQNELKDLDAAAQSAESPWKEKEAEMTRYRTERENAENEASQQVAVYQSSLTELEGKHRACQSYLTEGNDRKAREVAAQLDGIKREIDATETAIAKIDSAISALQDELSTANSLKSNISANIRYRNELKEIEKVQAQLDEIDLVQAARSRREFNQKYSGMLEDEKNKQTAWNLASGELVQMTKNREKLAETLRIDYKDIDKKYKEQLIKTKVSEFANNDLEKYGKALDNAILKYHSIKMDEINDTIGHLWNKTYQGTDIDGIRIVSDHDETTSTSTRKSYNYRVVMIKNDVELDMRGRCSAGQKVLASIIIRLALAESFGQGCGVLALDEPTTNLDQENINALAEALAEIIRDRRRQANFQLIVITHDEGFLNRLAAHDVLEYYWRVSRDASQKSVLERQRVGL</sequence>
<evidence type="ECO:0000256" key="18">
    <source>
        <dbReference type="ARBA" id="ARBA00049360"/>
    </source>
</evidence>
<evidence type="ECO:0000313" key="23">
    <source>
        <dbReference type="Proteomes" id="UP001182556"/>
    </source>
</evidence>
<evidence type="ECO:0000256" key="16">
    <source>
        <dbReference type="ARBA" id="ARBA00023242"/>
    </source>
</evidence>
<dbReference type="Pfam" id="PF13558">
    <property type="entry name" value="SbcC_Walker_B"/>
    <property type="match status" value="1"/>
</dbReference>
<dbReference type="SUPFAM" id="SSF52540">
    <property type="entry name" value="P-loop containing nucleoside triphosphate hydrolases"/>
    <property type="match status" value="1"/>
</dbReference>
<dbReference type="GO" id="GO:0006303">
    <property type="term" value="P:double-strand break repair via nonhomologous end joining"/>
    <property type="evidence" value="ECO:0007669"/>
    <property type="project" value="UniProtKB-ARBA"/>
</dbReference>
<dbReference type="InterPro" id="IPR004584">
    <property type="entry name" value="Rad50_eukaryotes"/>
</dbReference>
<dbReference type="GO" id="GO:0043047">
    <property type="term" value="F:single-stranded telomeric DNA binding"/>
    <property type="evidence" value="ECO:0007669"/>
    <property type="project" value="TreeGrafter"/>
</dbReference>
<evidence type="ECO:0000313" key="22">
    <source>
        <dbReference type="EMBL" id="KAK1925618.1"/>
    </source>
</evidence>
<organism evidence="22 23">
    <name type="scientific">Papiliotrema laurentii</name>
    <name type="common">Cryptococcus laurentii</name>
    <dbReference type="NCBI Taxonomy" id="5418"/>
    <lineage>
        <taxon>Eukaryota</taxon>
        <taxon>Fungi</taxon>
        <taxon>Dikarya</taxon>
        <taxon>Basidiomycota</taxon>
        <taxon>Agaricomycotina</taxon>
        <taxon>Tremellomycetes</taxon>
        <taxon>Tremellales</taxon>
        <taxon>Rhynchogastremaceae</taxon>
        <taxon>Papiliotrema</taxon>
    </lineage>
</organism>
<keyword evidence="10" id="KW-0378">Hydrolase</keyword>
<feature type="coiled-coil region" evidence="19">
    <location>
        <begin position="981"/>
        <end position="1015"/>
    </location>
</feature>
<keyword evidence="11" id="KW-0862">Zinc</keyword>
<dbReference type="FunFam" id="3.40.50.300:FF:000593">
    <property type="entry name" value="DNA repair protein RAD50"/>
    <property type="match status" value="1"/>
</dbReference>
<dbReference type="Pfam" id="PF13476">
    <property type="entry name" value="AAA_23"/>
    <property type="match status" value="1"/>
</dbReference>
<keyword evidence="8" id="KW-0547">Nucleotide-binding</keyword>
<evidence type="ECO:0000256" key="12">
    <source>
        <dbReference type="ARBA" id="ARBA00022840"/>
    </source>
</evidence>
<comment type="subcellular location">
    <subcellularLocation>
        <location evidence="3">Chromosome</location>
    </subcellularLocation>
    <subcellularLocation>
        <location evidence="2">Nucleus</location>
    </subcellularLocation>
</comment>
<dbReference type="GO" id="GO:0046872">
    <property type="term" value="F:metal ion binding"/>
    <property type="evidence" value="ECO:0007669"/>
    <property type="project" value="UniProtKB-KW"/>
</dbReference>
<feature type="domain" description="Rad50/SbcC-type AAA" evidence="21">
    <location>
        <begin position="6"/>
        <end position="252"/>
    </location>
</feature>
<keyword evidence="17" id="KW-0469">Meiosis</keyword>
<keyword evidence="14 19" id="KW-0175">Coiled coil</keyword>
<feature type="coiled-coil region" evidence="19">
    <location>
        <begin position="762"/>
        <end position="853"/>
    </location>
</feature>
<dbReference type="GO" id="GO:0007127">
    <property type="term" value="P:meiosis I"/>
    <property type="evidence" value="ECO:0007669"/>
    <property type="project" value="UniProtKB-ARBA"/>
</dbReference>
<dbReference type="PANTHER" id="PTHR18867">
    <property type="entry name" value="RAD50"/>
    <property type="match status" value="1"/>
</dbReference>
<feature type="region of interest" description="Disordered" evidence="20">
    <location>
        <begin position="917"/>
        <end position="950"/>
    </location>
</feature>
<dbReference type="GO" id="GO:0000722">
    <property type="term" value="P:telomere maintenance via recombination"/>
    <property type="evidence" value="ECO:0007669"/>
    <property type="project" value="TreeGrafter"/>
</dbReference>
<evidence type="ECO:0000256" key="17">
    <source>
        <dbReference type="ARBA" id="ARBA00023254"/>
    </source>
</evidence>
<evidence type="ECO:0000256" key="7">
    <source>
        <dbReference type="ARBA" id="ARBA00022723"/>
    </source>
</evidence>
<dbReference type="GO" id="GO:0016887">
    <property type="term" value="F:ATP hydrolysis activity"/>
    <property type="evidence" value="ECO:0007669"/>
    <property type="project" value="InterPro"/>
</dbReference>
<feature type="region of interest" description="Disordered" evidence="20">
    <location>
        <begin position="570"/>
        <end position="604"/>
    </location>
</feature>
<dbReference type="PANTHER" id="PTHR18867:SF12">
    <property type="entry name" value="DNA REPAIR PROTEIN RAD50"/>
    <property type="match status" value="1"/>
</dbReference>
<dbReference type="GO" id="GO:0003691">
    <property type="term" value="F:double-stranded telomeric DNA binding"/>
    <property type="evidence" value="ECO:0007669"/>
    <property type="project" value="TreeGrafter"/>
</dbReference>
<evidence type="ECO:0000256" key="1">
    <source>
        <dbReference type="ARBA" id="ARBA00001947"/>
    </source>
</evidence>
<keyword evidence="15" id="KW-0234">DNA repair</keyword>
<evidence type="ECO:0000256" key="13">
    <source>
        <dbReference type="ARBA" id="ARBA00022842"/>
    </source>
</evidence>
<dbReference type="GO" id="GO:0030870">
    <property type="term" value="C:Mre11 complex"/>
    <property type="evidence" value="ECO:0007669"/>
    <property type="project" value="InterPro"/>
</dbReference>
<evidence type="ECO:0000256" key="14">
    <source>
        <dbReference type="ARBA" id="ARBA00023054"/>
    </source>
</evidence>
<comment type="catalytic activity">
    <reaction evidence="18">
        <text>ATP + H2O = ADP + phosphate + H(+)</text>
        <dbReference type="Rhea" id="RHEA:13065"/>
        <dbReference type="ChEBI" id="CHEBI:15377"/>
        <dbReference type="ChEBI" id="CHEBI:15378"/>
        <dbReference type="ChEBI" id="CHEBI:30616"/>
        <dbReference type="ChEBI" id="CHEBI:43474"/>
        <dbReference type="ChEBI" id="CHEBI:456216"/>
    </reaction>
</comment>
<keyword evidence="13" id="KW-0460">Magnesium</keyword>
<dbReference type="GO" id="GO:0070192">
    <property type="term" value="P:chromosome organization involved in meiotic cell cycle"/>
    <property type="evidence" value="ECO:0007669"/>
    <property type="project" value="TreeGrafter"/>
</dbReference>
<feature type="coiled-coil region" evidence="19">
    <location>
        <begin position="470"/>
        <end position="534"/>
    </location>
</feature>
<comment type="cofactor">
    <cofactor evidence="1">
        <name>Zn(2+)</name>
        <dbReference type="ChEBI" id="CHEBI:29105"/>
    </cofactor>
</comment>
<dbReference type="InterPro" id="IPR038729">
    <property type="entry name" value="Rad50/SbcC_AAA"/>
</dbReference>
<evidence type="ECO:0000256" key="2">
    <source>
        <dbReference type="ARBA" id="ARBA00004123"/>
    </source>
</evidence>
<proteinExistence type="inferred from homology"/>
<evidence type="ECO:0000256" key="15">
    <source>
        <dbReference type="ARBA" id="ARBA00023204"/>
    </source>
</evidence>
<dbReference type="GO" id="GO:0005524">
    <property type="term" value="F:ATP binding"/>
    <property type="evidence" value="ECO:0007669"/>
    <property type="project" value="UniProtKB-KW"/>
</dbReference>
<dbReference type="GO" id="GO:0000794">
    <property type="term" value="C:condensed nuclear chromosome"/>
    <property type="evidence" value="ECO:0007669"/>
    <property type="project" value="TreeGrafter"/>
</dbReference>
<evidence type="ECO:0000256" key="19">
    <source>
        <dbReference type="SAM" id="Coils"/>
    </source>
</evidence>
<keyword evidence="7" id="KW-0479">Metal-binding</keyword>
<feature type="compositionally biased region" description="Basic and acidic residues" evidence="20">
    <location>
        <begin position="854"/>
        <end position="876"/>
    </location>
</feature>
<dbReference type="FunFam" id="3.40.50.300:FF:001195">
    <property type="entry name" value="DNA repair protein rad50"/>
    <property type="match status" value="1"/>
</dbReference>
<feature type="compositionally biased region" description="Basic and acidic residues" evidence="20">
    <location>
        <begin position="926"/>
        <end position="944"/>
    </location>
</feature>
<evidence type="ECO:0000256" key="4">
    <source>
        <dbReference type="ARBA" id="ARBA00009439"/>
    </source>
</evidence>
<keyword evidence="23" id="KW-1185">Reference proteome</keyword>
<evidence type="ECO:0000256" key="9">
    <source>
        <dbReference type="ARBA" id="ARBA00022763"/>
    </source>
</evidence>
<dbReference type="EMBL" id="JAODAN010000003">
    <property type="protein sequence ID" value="KAK1925618.1"/>
    <property type="molecule type" value="Genomic_DNA"/>
</dbReference>
<evidence type="ECO:0000256" key="10">
    <source>
        <dbReference type="ARBA" id="ARBA00022801"/>
    </source>
</evidence>
<feature type="coiled-coil region" evidence="19">
    <location>
        <begin position="214"/>
        <end position="265"/>
    </location>
</feature>
<comment type="caution">
    <text evidence="22">The sequence shown here is derived from an EMBL/GenBank/DDBJ whole genome shotgun (WGS) entry which is preliminary data.</text>
</comment>
<keyword evidence="12" id="KW-0067">ATP-binding</keyword>
<evidence type="ECO:0000259" key="21">
    <source>
        <dbReference type="Pfam" id="PF13476"/>
    </source>
</evidence>
<comment type="similarity">
    <text evidence="4">Belongs to the SMC family. RAD50 subfamily.</text>
</comment>
<evidence type="ECO:0000256" key="3">
    <source>
        <dbReference type="ARBA" id="ARBA00004286"/>
    </source>
</evidence>
<evidence type="ECO:0000256" key="6">
    <source>
        <dbReference type="ARBA" id="ARBA00022454"/>
    </source>
</evidence>
<evidence type="ECO:0000256" key="5">
    <source>
        <dbReference type="ARBA" id="ARBA00017893"/>
    </source>
</evidence>
<keyword evidence="6" id="KW-0158">Chromosome</keyword>
<evidence type="ECO:0000256" key="20">
    <source>
        <dbReference type="SAM" id="MobiDB-lite"/>
    </source>
</evidence>
<dbReference type="NCBIfam" id="TIGR00606">
    <property type="entry name" value="rad50"/>
    <property type="match status" value="1"/>
</dbReference>